<sequence>MTNLKRVLIFAVIIILLGFYGIAIYYALTNGENSGEIIVFCIASTCVLSVFIGIILRIRKNK</sequence>
<evidence type="ECO:0000313" key="2">
    <source>
        <dbReference type="EMBL" id="QUH30312.1"/>
    </source>
</evidence>
<keyword evidence="3" id="KW-1185">Reference proteome</keyword>
<dbReference type="KEGG" id="vgu:HYG85_15945"/>
<feature type="transmembrane region" description="Helical" evidence="1">
    <location>
        <begin position="34"/>
        <end position="56"/>
    </location>
</feature>
<accession>A0A8J8MCE1</accession>
<dbReference type="Proteomes" id="UP000677305">
    <property type="component" value="Chromosome"/>
</dbReference>
<name>A0A8J8MCE1_9FIRM</name>
<dbReference type="AlphaFoldDB" id="A0A8J8MCE1"/>
<feature type="transmembrane region" description="Helical" evidence="1">
    <location>
        <begin position="7"/>
        <end position="28"/>
    </location>
</feature>
<keyword evidence="1" id="KW-0472">Membrane</keyword>
<dbReference type="RefSeq" id="WP_212690488.1">
    <property type="nucleotide sequence ID" value="NZ_CP058561.1"/>
</dbReference>
<organism evidence="2 3">
    <name type="scientific">Vallitalea guaymasensis</name>
    <dbReference type="NCBI Taxonomy" id="1185412"/>
    <lineage>
        <taxon>Bacteria</taxon>
        <taxon>Bacillati</taxon>
        <taxon>Bacillota</taxon>
        <taxon>Clostridia</taxon>
        <taxon>Lachnospirales</taxon>
        <taxon>Vallitaleaceae</taxon>
        <taxon>Vallitalea</taxon>
    </lineage>
</organism>
<gene>
    <name evidence="2" type="ORF">HYG85_15945</name>
</gene>
<protein>
    <submittedName>
        <fullName evidence="2">Uncharacterized protein</fullName>
    </submittedName>
</protein>
<evidence type="ECO:0000256" key="1">
    <source>
        <dbReference type="SAM" id="Phobius"/>
    </source>
</evidence>
<evidence type="ECO:0000313" key="3">
    <source>
        <dbReference type="Proteomes" id="UP000677305"/>
    </source>
</evidence>
<reference evidence="2 3" key="1">
    <citation type="submission" date="2020-07" db="EMBL/GenBank/DDBJ databases">
        <title>Vallitalea guaymasensis genome.</title>
        <authorList>
            <person name="Postec A."/>
        </authorList>
    </citation>
    <scope>NUCLEOTIDE SEQUENCE [LARGE SCALE GENOMIC DNA]</scope>
    <source>
        <strain evidence="2 3">Ra1766G1</strain>
    </source>
</reference>
<keyword evidence="1" id="KW-0812">Transmembrane</keyword>
<keyword evidence="1" id="KW-1133">Transmembrane helix</keyword>
<dbReference type="EMBL" id="CP058561">
    <property type="protein sequence ID" value="QUH30312.1"/>
    <property type="molecule type" value="Genomic_DNA"/>
</dbReference>
<proteinExistence type="predicted"/>